<organism evidence="10 11">
    <name type="scientific">Lysinibacillus antri</name>
    <dbReference type="NCBI Taxonomy" id="2498145"/>
    <lineage>
        <taxon>Bacteria</taxon>
        <taxon>Bacillati</taxon>
        <taxon>Bacillota</taxon>
        <taxon>Bacilli</taxon>
        <taxon>Bacillales</taxon>
        <taxon>Bacillaceae</taxon>
        <taxon>Lysinibacillus</taxon>
    </lineage>
</organism>
<dbReference type="PROSITE" id="PS50885">
    <property type="entry name" value="HAMP"/>
    <property type="match status" value="1"/>
</dbReference>
<dbReference type="InterPro" id="IPR003660">
    <property type="entry name" value="HAMP_dom"/>
</dbReference>
<comment type="subcellular location">
    <subcellularLocation>
        <location evidence="1">Cell membrane</location>
    </subcellularLocation>
</comment>
<evidence type="ECO:0000259" key="8">
    <source>
        <dbReference type="PROSITE" id="PS50111"/>
    </source>
</evidence>
<keyword evidence="3 7" id="KW-0472">Membrane</keyword>
<feature type="transmembrane region" description="Helical" evidence="7">
    <location>
        <begin position="29"/>
        <end position="53"/>
    </location>
</feature>
<evidence type="ECO:0000256" key="2">
    <source>
        <dbReference type="ARBA" id="ARBA00022475"/>
    </source>
</evidence>
<dbReference type="Gene3D" id="1.10.287.950">
    <property type="entry name" value="Methyl-accepting chemotaxis protein"/>
    <property type="match status" value="1"/>
</dbReference>
<dbReference type="EMBL" id="RYYR01000031">
    <property type="protein sequence ID" value="RUL48629.1"/>
    <property type="molecule type" value="Genomic_DNA"/>
</dbReference>
<dbReference type="PANTHER" id="PTHR32089">
    <property type="entry name" value="METHYL-ACCEPTING CHEMOTAXIS PROTEIN MCPB"/>
    <property type="match status" value="1"/>
</dbReference>
<feature type="transmembrane region" description="Helical" evidence="7">
    <location>
        <begin position="65"/>
        <end position="92"/>
    </location>
</feature>
<evidence type="ECO:0000313" key="11">
    <source>
        <dbReference type="Proteomes" id="UP000287910"/>
    </source>
</evidence>
<gene>
    <name evidence="10" type="ORF">EK386_16825</name>
</gene>
<evidence type="ECO:0000256" key="5">
    <source>
        <dbReference type="ARBA" id="ARBA00029447"/>
    </source>
</evidence>
<evidence type="ECO:0000256" key="6">
    <source>
        <dbReference type="PROSITE-ProRule" id="PRU00284"/>
    </source>
</evidence>
<dbReference type="GO" id="GO:0007165">
    <property type="term" value="P:signal transduction"/>
    <property type="evidence" value="ECO:0007669"/>
    <property type="project" value="UniProtKB-KW"/>
</dbReference>
<keyword evidence="11" id="KW-1185">Reference proteome</keyword>
<dbReference type="CDD" id="cd11386">
    <property type="entry name" value="MCP_signal"/>
    <property type="match status" value="1"/>
</dbReference>
<reference evidence="10 11" key="1">
    <citation type="submission" date="2018-12" db="EMBL/GenBank/DDBJ databases">
        <title>Lysinibacillus antri sp. nov., isolated from a cave soil.</title>
        <authorList>
            <person name="Narsing Rao M.P."/>
            <person name="Zhang H."/>
            <person name="Dong Z.-Y."/>
            <person name="Niu X.-K."/>
            <person name="Zhang K."/>
            <person name="Fang B.-Z."/>
            <person name="Kang Y.-Q."/>
            <person name="Xiao M."/>
            <person name="Li W.-J."/>
        </authorList>
    </citation>
    <scope>NUCLEOTIDE SEQUENCE [LARGE SCALE GENOMIC DNA]</scope>
    <source>
        <strain evidence="10 11">SYSU K30002</strain>
    </source>
</reference>
<dbReference type="PANTHER" id="PTHR32089:SF112">
    <property type="entry name" value="LYSOZYME-LIKE PROTEIN-RELATED"/>
    <property type="match status" value="1"/>
</dbReference>
<evidence type="ECO:0000256" key="1">
    <source>
        <dbReference type="ARBA" id="ARBA00004236"/>
    </source>
</evidence>
<sequence>MENLVLERIQDNSKGLKPETTIFRVRVNILLKMIIIVILSLLISSLISAYINVQIKQIIDGSFSVYINTCISIIISTVVILLFVRVVILIPLNKVEEAIIKASEGDLTVSIQHDSTDEFGRLSTSFNSMISSLNKLLEKSNQTVLQVTESSDQLNTIAGENSKAIEQISDSIQEIASGAEGQAKYSSEIVKTVKEITKGINESASSVQVVTHIANSAKATCKSGNLLVNNTIQEMKEIYKATEDTSDIIQLLENKSKKIGEIVEIITQIAKQTNLLALNATIEAARAGEHGKGFAIVATEIRKLAEESASAGVNIRNIVEDTQLETNRAVESMNKGMVFVKNGSTLIRETGDNFKEILKDVEEVSQQSQEVSIMVEQINKRSRDMMLMIEEIASIIEQSLGNVQTVSASVEEQNASMEEMASFIAELNKIAHRLQIDIKDFKL</sequence>
<evidence type="ECO:0000256" key="7">
    <source>
        <dbReference type="SAM" id="Phobius"/>
    </source>
</evidence>
<protein>
    <submittedName>
        <fullName evidence="10">Methyl-accepting chemotaxis protein</fullName>
    </submittedName>
</protein>
<dbReference type="Pfam" id="PF00672">
    <property type="entry name" value="HAMP"/>
    <property type="match status" value="1"/>
</dbReference>
<evidence type="ECO:0000256" key="3">
    <source>
        <dbReference type="ARBA" id="ARBA00023136"/>
    </source>
</evidence>
<keyword evidence="4 6" id="KW-0807">Transducer</keyword>
<proteinExistence type="inferred from homology"/>
<dbReference type="InterPro" id="IPR004089">
    <property type="entry name" value="MCPsignal_dom"/>
</dbReference>
<keyword evidence="7" id="KW-1133">Transmembrane helix</keyword>
<name>A0A3S0WEM4_9BACI</name>
<evidence type="ECO:0000313" key="10">
    <source>
        <dbReference type="EMBL" id="RUL48629.1"/>
    </source>
</evidence>
<dbReference type="GO" id="GO:0005886">
    <property type="term" value="C:plasma membrane"/>
    <property type="evidence" value="ECO:0007669"/>
    <property type="project" value="UniProtKB-SubCell"/>
</dbReference>
<keyword evidence="7" id="KW-0812">Transmembrane</keyword>
<accession>A0A3S0WEM4</accession>
<dbReference type="Gene3D" id="6.10.340.10">
    <property type="match status" value="1"/>
</dbReference>
<comment type="caution">
    <text evidence="10">The sequence shown here is derived from an EMBL/GenBank/DDBJ whole genome shotgun (WGS) entry which is preliminary data.</text>
</comment>
<dbReference type="SMART" id="SM00283">
    <property type="entry name" value="MA"/>
    <property type="match status" value="1"/>
</dbReference>
<evidence type="ECO:0000259" key="9">
    <source>
        <dbReference type="PROSITE" id="PS50885"/>
    </source>
</evidence>
<comment type="similarity">
    <text evidence="5">Belongs to the methyl-accepting chemotaxis (MCP) protein family.</text>
</comment>
<keyword evidence="2" id="KW-1003">Cell membrane</keyword>
<feature type="domain" description="Methyl-accepting transducer" evidence="8">
    <location>
        <begin position="157"/>
        <end position="393"/>
    </location>
</feature>
<dbReference type="SUPFAM" id="SSF58104">
    <property type="entry name" value="Methyl-accepting chemotaxis protein (MCP) signaling domain"/>
    <property type="match status" value="1"/>
</dbReference>
<dbReference type="PROSITE" id="PS50111">
    <property type="entry name" value="CHEMOTAXIS_TRANSDUC_2"/>
    <property type="match status" value="1"/>
</dbReference>
<dbReference type="CDD" id="cd06225">
    <property type="entry name" value="HAMP"/>
    <property type="match status" value="1"/>
</dbReference>
<dbReference type="Pfam" id="PF00015">
    <property type="entry name" value="MCPsignal"/>
    <property type="match status" value="1"/>
</dbReference>
<evidence type="ECO:0000256" key="4">
    <source>
        <dbReference type="ARBA" id="ARBA00023224"/>
    </source>
</evidence>
<dbReference type="AlphaFoldDB" id="A0A3S0WEM4"/>
<feature type="domain" description="HAMP" evidence="9">
    <location>
        <begin position="86"/>
        <end position="138"/>
    </location>
</feature>
<dbReference type="SMART" id="SM00304">
    <property type="entry name" value="HAMP"/>
    <property type="match status" value="1"/>
</dbReference>
<dbReference type="Proteomes" id="UP000287910">
    <property type="component" value="Unassembled WGS sequence"/>
</dbReference>